<sequence length="125" mass="13832">MLKMENGNGIRLKDVSDTKENAELDLNGAVVVKISEESISTFGPSKELNRENDKHNGTLTENSASNGTFRNEIARVKSCVSQCLTSQNPLPENPSLKQRVCHAFRLPPHGHIAVYIRFAVICLQI</sequence>
<proteinExistence type="predicted"/>
<reference evidence="2" key="2">
    <citation type="submission" date="2020-11" db="EMBL/GenBank/DDBJ databases">
        <authorList>
            <person name="McCartney M.A."/>
            <person name="Auch B."/>
            <person name="Kono T."/>
            <person name="Mallez S."/>
            <person name="Becker A."/>
            <person name="Gohl D.M."/>
            <person name="Silverstein K.A.T."/>
            <person name="Koren S."/>
            <person name="Bechman K.B."/>
            <person name="Herman A."/>
            <person name="Abrahante J.E."/>
            <person name="Garbe J."/>
        </authorList>
    </citation>
    <scope>NUCLEOTIDE SEQUENCE</scope>
    <source>
        <strain evidence="2">Duluth1</strain>
        <tissue evidence="2">Whole animal</tissue>
    </source>
</reference>
<feature type="region of interest" description="Disordered" evidence="1">
    <location>
        <begin position="43"/>
        <end position="66"/>
    </location>
</feature>
<evidence type="ECO:0000313" key="2">
    <source>
        <dbReference type="EMBL" id="KAH3877173.1"/>
    </source>
</evidence>
<keyword evidence="3" id="KW-1185">Reference proteome</keyword>
<feature type="compositionally biased region" description="Basic and acidic residues" evidence="1">
    <location>
        <begin position="47"/>
        <end position="56"/>
    </location>
</feature>
<organism evidence="2 3">
    <name type="scientific">Dreissena polymorpha</name>
    <name type="common">Zebra mussel</name>
    <name type="synonym">Mytilus polymorpha</name>
    <dbReference type="NCBI Taxonomy" id="45954"/>
    <lineage>
        <taxon>Eukaryota</taxon>
        <taxon>Metazoa</taxon>
        <taxon>Spiralia</taxon>
        <taxon>Lophotrochozoa</taxon>
        <taxon>Mollusca</taxon>
        <taxon>Bivalvia</taxon>
        <taxon>Autobranchia</taxon>
        <taxon>Heteroconchia</taxon>
        <taxon>Euheterodonta</taxon>
        <taxon>Imparidentia</taxon>
        <taxon>Neoheterodontei</taxon>
        <taxon>Myida</taxon>
        <taxon>Dreissenoidea</taxon>
        <taxon>Dreissenidae</taxon>
        <taxon>Dreissena</taxon>
    </lineage>
</organism>
<comment type="caution">
    <text evidence="2">The sequence shown here is derived from an EMBL/GenBank/DDBJ whole genome shotgun (WGS) entry which is preliminary data.</text>
</comment>
<gene>
    <name evidence="2" type="ORF">DPMN_001032</name>
</gene>
<accession>A0A9D4MHS5</accession>
<feature type="compositionally biased region" description="Polar residues" evidence="1">
    <location>
        <begin position="57"/>
        <end position="66"/>
    </location>
</feature>
<dbReference type="EMBL" id="JAIWYP010000001">
    <property type="protein sequence ID" value="KAH3877173.1"/>
    <property type="molecule type" value="Genomic_DNA"/>
</dbReference>
<evidence type="ECO:0000256" key="1">
    <source>
        <dbReference type="SAM" id="MobiDB-lite"/>
    </source>
</evidence>
<evidence type="ECO:0000313" key="3">
    <source>
        <dbReference type="Proteomes" id="UP000828390"/>
    </source>
</evidence>
<dbReference type="AlphaFoldDB" id="A0A9D4MHS5"/>
<protein>
    <submittedName>
        <fullName evidence="2">Uncharacterized protein</fullName>
    </submittedName>
</protein>
<reference evidence="2" key="1">
    <citation type="journal article" date="2019" name="bioRxiv">
        <title>The Genome of the Zebra Mussel, Dreissena polymorpha: A Resource for Invasive Species Research.</title>
        <authorList>
            <person name="McCartney M.A."/>
            <person name="Auch B."/>
            <person name="Kono T."/>
            <person name="Mallez S."/>
            <person name="Zhang Y."/>
            <person name="Obille A."/>
            <person name="Becker A."/>
            <person name="Abrahante J.E."/>
            <person name="Garbe J."/>
            <person name="Badalamenti J.P."/>
            <person name="Herman A."/>
            <person name="Mangelson H."/>
            <person name="Liachko I."/>
            <person name="Sullivan S."/>
            <person name="Sone E.D."/>
            <person name="Koren S."/>
            <person name="Silverstein K.A.T."/>
            <person name="Beckman K.B."/>
            <person name="Gohl D.M."/>
        </authorList>
    </citation>
    <scope>NUCLEOTIDE SEQUENCE</scope>
    <source>
        <strain evidence="2">Duluth1</strain>
        <tissue evidence="2">Whole animal</tissue>
    </source>
</reference>
<dbReference type="Proteomes" id="UP000828390">
    <property type="component" value="Unassembled WGS sequence"/>
</dbReference>
<name>A0A9D4MHS5_DREPO</name>